<dbReference type="SUPFAM" id="SSF51905">
    <property type="entry name" value="FAD/NAD(P)-binding domain"/>
    <property type="match status" value="1"/>
</dbReference>
<dbReference type="Proteomes" id="UP001596106">
    <property type="component" value="Unassembled WGS sequence"/>
</dbReference>
<dbReference type="EMBL" id="JBHSMA010000001">
    <property type="protein sequence ID" value="MFC5408582.1"/>
    <property type="molecule type" value="Genomic_DNA"/>
</dbReference>
<keyword evidence="2" id="KW-1185">Reference proteome</keyword>
<protein>
    <submittedName>
        <fullName evidence="1">FAD-dependent oxidoreductase</fullName>
    </submittedName>
</protein>
<organism evidence="1 2">
    <name type="scientific">Larkinella bovis</name>
    <dbReference type="NCBI Taxonomy" id="683041"/>
    <lineage>
        <taxon>Bacteria</taxon>
        <taxon>Pseudomonadati</taxon>
        <taxon>Bacteroidota</taxon>
        <taxon>Cytophagia</taxon>
        <taxon>Cytophagales</taxon>
        <taxon>Spirosomataceae</taxon>
        <taxon>Larkinella</taxon>
    </lineage>
</organism>
<accession>A0ABW0I8W7</accession>
<dbReference type="InterPro" id="IPR036188">
    <property type="entry name" value="FAD/NAD-bd_sf"/>
</dbReference>
<dbReference type="Gene3D" id="3.50.50.60">
    <property type="entry name" value="FAD/NAD(P)-binding domain"/>
    <property type="match status" value="1"/>
</dbReference>
<proteinExistence type="predicted"/>
<sequence length="560" mass="62218">MTGHPTLTDEPDSPGRRQFLEQAAGLGMAVLLTGTAGLLGCQPKPAVSHIKGGMLGASHQIGHLLRHPEQLPPPTQTLETGVLIVGGGVAGLSARRWLWQNGLRDVLLVEMEDQLGGNAVSGQNAVSAFPWGAHYLPIPDRRNWELLDFLQECQAITGFDEAGLPIYNEYYLCHDPEERLFIHGHWQEGLVPRVGVPEADEAQITRFFKWIEELKAARGADGRDAFAIPLDGSSNDETFRRWDAVSFDAFLTEHQFTSPYLRWYLEYACKDDYGTTLANTSAWAGLHYFAARKGVASNAEPNSVLTWPEGNGFLINQLKQQAESPVRSNGLIFRCEETEAGVRVLAYDSRKKETIAIQARQVLLATPQFVTRRLLKTVPDRNGAEFQYAPWLVANLTVSGLPQNRGLPLCWDNVMYGARSVGYVTATHQRLEATDPKVITLYWPLVQDPPDLARRKAYQTSYDEWLAQILAELEPVHPGIAAYISDVSCWVWGHGMIAPTPGFIGSESRRKAALPFHNKLFFAHSDLSGISIFEEAFYQGIRAAKEILVKNRPTDNEASS</sequence>
<name>A0ABW0I8W7_9BACT</name>
<gene>
    <name evidence="1" type="ORF">ACFPMF_04640</name>
</gene>
<dbReference type="InterPro" id="IPR006311">
    <property type="entry name" value="TAT_signal"/>
</dbReference>
<reference evidence="2" key="1">
    <citation type="journal article" date="2019" name="Int. J. Syst. Evol. Microbiol.">
        <title>The Global Catalogue of Microorganisms (GCM) 10K type strain sequencing project: providing services to taxonomists for standard genome sequencing and annotation.</title>
        <authorList>
            <consortium name="The Broad Institute Genomics Platform"/>
            <consortium name="The Broad Institute Genome Sequencing Center for Infectious Disease"/>
            <person name="Wu L."/>
            <person name="Ma J."/>
        </authorList>
    </citation>
    <scope>NUCLEOTIDE SEQUENCE [LARGE SCALE GENOMIC DNA]</scope>
    <source>
        <strain evidence="2">CCUG 55250</strain>
    </source>
</reference>
<evidence type="ECO:0000313" key="1">
    <source>
        <dbReference type="EMBL" id="MFC5408582.1"/>
    </source>
</evidence>
<comment type="caution">
    <text evidence="1">The sequence shown here is derived from an EMBL/GenBank/DDBJ whole genome shotgun (WGS) entry which is preliminary data.</text>
</comment>
<dbReference type="Pfam" id="PF13450">
    <property type="entry name" value="NAD_binding_8"/>
    <property type="match status" value="1"/>
</dbReference>
<evidence type="ECO:0000313" key="2">
    <source>
        <dbReference type="Proteomes" id="UP001596106"/>
    </source>
</evidence>
<dbReference type="RefSeq" id="WP_379841600.1">
    <property type="nucleotide sequence ID" value="NZ_JBHSMA010000001.1"/>
</dbReference>
<dbReference type="PROSITE" id="PS51318">
    <property type="entry name" value="TAT"/>
    <property type="match status" value="1"/>
</dbReference>